<evidence type="ECO:0000313" key="1">
    <source>
        <dbReference type="EMBL" id="CAF0731602.1"/>
    </source>
</evidence>
<dbReference type="AlphaFoldDB" id="A0A813N9L9"/>
<evidence type="ECO:0000313" key="2">
    <source>
        <dbReference type="Proteomes" id="UP000663879"/>
    </source>
</evidence>
<gene>
    <name evidence="1" type="ORF">OXX778_LOCUS2877</name>
</gene>
<protein>
    <submittedName>
        <fullName evidence="1">Uncharacterized protein</fullName>
    </submittedName>
</protein>
<keyword evidence="2" id="KW-1185">Reference proteome</keyword>
<sequence length="89" mass="10767">MFRLISEQHNANLSNTIFQQQQQIKIVKQPSRPRSNTNFFFKFQFKYNDQCHQMRALKTIMYMSNWDKAALRRSIVRKSSLVSRRLPSR</sequence>
<dbReference type="EMBL" id="CAJNOC010000239">
    <property type="protein sequence ID" value="CAF0731602.1"/>
    <property type="molecule type" value="Genomic_DNA"/>
</dbReference>
<comment type="caution">
    <text evidence="1">The sequence shown here is derived from an EMBL/GenBank/DDBJ whole genome shotgun (WGS) entry which is preliminary data.</text>
</comment>
<organism evidence="1 2">
    <name type="scientific">Brachionus calyciflorus</name>
    <dbReference type="NCBI Taxonomy" id="104777"/>
    <lineage>
        <taxon>Eukaryota</taxon>
        <taxon>Metazoa</taxon>
        <taxon>Spiralia</taxon>
        <taxon>Gnathifera</taxon>
        <taxon>Rotifera</taxon>
        <taxon>Eurotatoria</taxon>
        <taxon>Monogononta</taxon>
        <taxon>Pseudotrocha</taxon>
        <taxon>Ploima</taxon>
        <taxon>Brachionidae</taxon>
        <taxon>Brachionus</taxon>
    </lineage>
</organism>
<name>A0A813N9L9_9BILA</name>
<accession>A0A813N9L9</accession>
<reference evidence="1" key="1">
    <citation type="submission" date="2021-02" db="EMBL/GenBank/DDBJ databases">
        <authorList>
            <person name="Nowell W R."/>
        </authorList>
    </citation>
    <scope>NUCLEOTIDE SEQUENCE</scope>
    <source>
        <strain evidence="1">Ploen Becks lab</strain>
    </source>
</reference>
<proteinExistence type="predicted"/>
<dbReference type="Proteomes" id="UP000663879">
    <property type="component" value="Unassembled WGS sequence"/>
</dbReference>